<dbReference type="GO" id="GO:0022857">
    <property type="term" value="F:transmembrane transporter activity"/>
    <property type="evidence" value="ECO:0007669"/>
    <property type="project" value="UniProtKB-UniRule"/>
</dbReference>
<accession>A0A0A3Y109</accession>
<evidence type="ECO:0000256" key="6">
    <source>
        <dbReference type="ARBA" id="ARBA00023136"/>
    </source>
</evidence>
<keyword evidence="3 7" id="KW-0997">Cell inner membrane</keyword>
<evidence type="ECO:0000256" key="7">
    <source>
        <dbReference type="RuleBase" id="RU369079"/>
    </source>
</evidence>
<evidence type="ECO:0000256" key="4">
    <source>
        <dbReference type="ARBA" id="ARBA00022692"/>
    </source>
</evidence>
<dbReference type="Pfam" id="PF06808">
    <property type="entry name" value="DctM"/>
    <property type="match status" value="1"/>
</dbReference>
<feature type="transmembrane region" description="Helical" evidence="7">
    <location>
        <begin position="217"/>
        <end position="235"/>
    </location>
</feature>
<comment type="similarity">
    <text evidence="7">Belongs to the TRAP transporter large permease family.</text>
</comment>
<dbReference type="NCBIfam" id="TIGR00786">
    <property type="entry name" value="dctM"/>
    <property type="match status" value="1"/>
</dbReference>
<comment type="subunit">
    <text evidence="7">The complex comprises the extracytoplasmic solute receptor protein and the two transmembrane proteins.</text>
</comment>
<organism evidence="9 10">
    <name type="scientific">Bradyrhizobium japonicum</name>
    <dbReference type="NCBI Taxonomy" id="375"/>
    <lineage>
        <taxon>Bacteria</taxon>
        <taxon>Pseudomonadati</taxon>
        <taxon>Pseudomonadota</taxon>
        <taxon>Alphaproteobacteria</taxon>
        <taxon>Hyphomicrobiales</taxon>
        <taxon>Nitrobacteraceae</taxon>
        <taxon>Bradyrhizobium</taxon>
    </lineage>
</organism>
<keyword evidence="7" id="KW-0813">Transport</keyword>
<evidence type="ECO:0000256" key="3">
    <source>
        <dbReference type="ARBA" id="ARBA00022519"/>
    </source>
</evidence>
<name>A0A0A3Y109_BRAJP</name>
<feature type="domain" description="TRAP C4-dicarboxylate transport system permease DctM subunit" evidence="8">
    <location>
        <begin position="13"/>
        <end position="417"/>
    </location>
</feature>
<comment type="subcellular location">
    <subcellularLocation>
        <location evidence="1 7">Cell inner membrane</location>
        <topology evidence="1 7">Multi-pass membrane protein</topology>
    </subcellularLocation>
</comment>
<feature type="transmembrane region" description="Helical" evidence="7">
    <location>
        <begin position="170"/>
        <end position="196"/>
    </location>
</feature>
<evidence type="ECO:0000256" key="1">
    <source>
        <dbReference type="ARBA" id="ARBA00004429"/>
    </source>
</evidence>
<feature type="transmembrane region" description="Helical" evidence="7">
    <location>
        <begin position="356"/>
        <end position="377"/>
    </location>
</feature>
<dbReference type="GO" id="GO:0005886">
    <property type="term" value="C:plasma membrane"/>
    <property type="evidence" value="ECO:0007669"/>
    <property type="project" value="UniProtKB-SubCell"/>
</dbReference>
<keyword evidence="4 7" id="KW-0812">Transmembrane</keyword>
<dbReference type="InterPro" id="IPR010656">
    <property type="entry name" value="DctM"/>
</dbReference>
<feature type="transmembrane region" description="Helical" evidence="7">
    <location>
        <begin position="59"/>
        <end position="79"/>
    </location>
</feature>
<comment type="caution">
    <text evidence="9">The sequence shown here is derived from an EMBL/GenBank/DDBJ whole genome shotgun (WGS) entry which is preliminary data.</text>
</comment>
<dbReference type="PANTHER" id="PTHR33362">
    <property type="entry name" value="SIALIC ACID TRAP TRANSPORTER PERMEASE PROTEIN SIAT-RELATED"/>
    <property type="match status" value="1"/>
</dbReference>
<keyword evidence="2" id="KW-1003">Cell membrane</keyword>
<evidence type="ECO:0000313" key="9">
    <source>
        <dbReference type="EMBL" id="KGT79041.1"/>
    </source>
</evidence>
<sequence>MSAPIVLALMSICFLSFGYLGVPVPFSLMAGVFIGAILSDVSLAAIIQKIFDGVDSEALLAIPFFLLVGELMSSANVVVRIANLSVSLVGHIRGGLSQVVVVFSMFFSEMSGSTTADVAVMSRALGGPMKREGYEPAFIAAIIASASTIAALVPPSITAVVYGAVGNVSIAGLFMAGVVPGLMIGFGLMIYCYFFGPSGLRKPRAPLRQVAFAAGDAALPLMIPVILLGGILTGWFTPTEAGVVAVVWIVVVVIPALNRGHIRKIPYDFCLAGLIFSLPLITIGAANAFGWMLAYLRGATYIAEWITSIAGNDPHLIMLLMVLLFTVVGDFIEPVPTIIIFMPLVNALTEAGDINAVHMGVVLIATLAFGLITPPYGLVLLMASKFVGISFAKALRAALPIYVVFLATIAFAIYFPRVVLWLPQHVLPESVGCFKSPAGTGYICPK</sequence>
<dbReference type="AlphaFoldDB" id="A0A0A3Y109"/>
<feature type="transmembrane region" description="Helical" evidence="7">
    <location>
        <begin position="316"/>
        <end position="344"/>
    </location>
</feature>
<comment type="caution">
    <text evidence="7">Lacks conserved residue(s) required for the propagation of feature annotation.</text>
</comment>
<reference evidence="9 10" key="1">
    <citation type="submission" date="2014-09" db="EMBL/GenBank/DDBJ databases">
        <title>Draft genome of Bradyrhizobium japonicum Is-34.</title>
        <authorList>
            <person name="Tsurumaru H."/>
            <person name="Yamakawa T."/>
            <person name="Hashimoto S."/>
            <person name="Okizaki K."/>
            <person name="Kanesaki Y."/>
            <person name="Yoshikawa H."/>
            <person name="Yajima S."/>
        </authorList>
    </citation>
    <scope>NUCLEOTIDE SEQUENCE [LARGE SCALE GENOMIC DNA]</scope>
    <source>
        <strain evidence="9 10">Is-34</strain>
    </source>
</reference>
<evidence type="ECO:0000256" key="5">
    <source>
        <dbReference type="ARBA" id="ARBA00022989"/>
    </source>
</evidence>
<evidence type="ECO:0000259" key="8">
    <source>
        <dbReference type="Pfam" id="PF06808"/>
    </source>
</evidence>
<feature type="transmembrane region" description="Helical" evidence="7">
    <location>
        <begin position="269"/>
        <end position="296"/>
    </location>
</feature>
<keyword evidence="5 7" id="KW-1133">Transmembrane helix</keyword>
<comment type="function">
    <text evidence="7">Part of the tripartite ATP-independent periplasmic (TRAP) transport system.</text>
</comment>
<dbReference type="Proteomes" id="UP000030377">
    <property type="component" value="Unassembled WGS sequence"/>
</dbReference>
<dbReference type="RefSeq" id="WP_028157068.1">
    <property type="nucleotide sequence ID" value="NZ_JANUDC010000001.1"/>
</dbReference>
<protein>
    <recommendedName>
        <fullName evidence="7">TRAP transporter large permease protein</fullName>
    </recommendedName>
</protein>
<proteinExistence type="inferred from homology"/>
<dbReference type="InterPro" id="IPR004681">
    <property type="entry name" value="TRAP_DctM"/>
</dbReference>
<dbReference type="eggNOG" id="COG1593">
    <property type="taxonomic scope" value="Bacteria"/>
</dbReference>
<feature type="transmembrane region" description="Helical" evidence="7">
    <location>
        <begin position="241"/>
        <end position="257"/>
    </location>
</feature>
<dbReference type="PIRSF" id="PIRSF006066">
    <property type="entry name" value="HI0050"/>
    <property type="match status" value="1"/>
</dbReference>
<keyword evidence="6 7" id="KW-0472">Membrane</keyword>
<feature type="transmembrane region" description="Helical" evidence="7">
    <location>
        <begin position="397"/>
        <end position="415"/>
    </location>
</feature>
<evidence type="ECO:0000256" key="2">
    <source>
        <dbReference type="ARBA" id="ARBA00022475"/>
    </source>
</evidence>
<gene>
    <name evidence="9" type="ORF">MA20_16945</name>
</gene>
<dbReference type="EMBL" id="JRPN01000014">
    <property type="protein sequence ID" value="KGT79041.1"/>
    <property type="molecule type" value="Genomic_DNA"/>
</dbReference>
<dbReference type="STRING" id="375.BKD09_RS36705"/>
<dbReference type="PANTHER" id="PTHR33362:SF2">
    <property type="entry name" value="TRAP TRANSPORTER LARGE PERMEASE PROTEIN"/>
    <property type="match status" value="1"/>
</dbReference>
<feature type="transmembrane region" description="Helical" evidence="7">
    <location>
        <begin position="137"/>
        <end position="164"/>
    </location>
</feature>
<evidence type="ECO:0000313" key="10">
    <source>
        <dbReference type="Proteomes" id="UP000030377"/>
    </source>
</evidence>